<feature type="non-terminal residue" evidence="2">
    <location>
        <position position="238"/>
    </location>
</feature>
<dbReference type="EMBL" id="KZ819602">
    <property type="protein sequence ID" value="PWN37895.1"/>
    <property type="molecule type" value="Genomic_DNA"/>
</dbReference>
<keyword evidence="1" id="KW-0812">Transmembrane</keyword>
<reference evidence="2 3" key="1">
    <citation type="journal article" date="2018" name="Mol. Biol. Evol.">
        <title>Broad Genomic Sampling Reveals a Smut Pathogenic Ancestry of the Fungal Clade Ustilaginomycotina.</title>
        <authorList>
            <person name="Kijpornyongpan T."/>
            <person name="Mondo S.J."/>
            <person name="Barry K."/>
            <person name="Sandor L."/>
            <person name="Lee J."/>
            <person name="Lipzen A."/>
            <person name="Pangilinan J."/>
            <person name="LaButti K."/>
            <person name="Hainaut M."/>
            <person name="Henrissat B."/>
            <person name="Grigoriev I.V."/>
            <person name="Spatafora J.W."/>
            <person name="Aime M.C."/>
        </authorList>
    </citation>
    <scope>NUCLEOTIDE SEQUENCE [LARGE SCALE GENOMIC DNA]</scope>
    <source>
        <strain evidence="2 3">MCA 3882</strain>
    </source>
</reference>
<feature type="transmembrane region" description="Helical" evidence="1">
    <location>
        <begin position="107"/>
        <end position="123"/>
    </location>
</feature>
<dbReference type="OrthoDB" id="40823at2759"/>
<gene>
    <name evidence="2" type="ORF">FA14DRAFT_115716</name>
</gene>
<feature type="transmembrane region" description="Helical" evidence="1">
    <location>
        <begin position="154"/>
        <end position="176"/>
    </location>
</feature>
<dbReference type="PANTHER" id="PTHR33979:SF2">
    <property type="entry name" value="PEPTIDASE M50B-LIKE-DOMAIN-CONTAINING PROTEIN"/>
    <property type="match status" value="1"/>
</dbReference>
<name>A0A316VQW5_9BASI</name>
<dbReference type="InParanoid" id="A0A316VQW5"/>
<dbReference type="RefSeq" id="XP_025358197.1">
    <property type="nucleotide sequence ID" value="XM_025496124.1"/>
</dbReference>
<feature type="transmembrane region" description="Helical" evidence="1">
    <location>
        <begin position="6"/>
        <end position="28"/>
    </location>
</feature>
<feature type="transmembrane region" description="Helical" evidence="1">
    <location>
        <begin position="80"/>
        <end position="101"/>
    </location>
</feature>
<feature type="transmembrane region" description="Helical" evidence="1">
    <location>
        <begin position="197"/>
        <end position="221"/>
    </location>
</feature>
<dbReference type="InterPro" id="IPR049500">
    <property type="entry name" value="Peptidase_M50B-like"/>
</dbReference>
<evidence type="ECO:0000256" key="1">
    <source>
        <dbReference type="SAM" id="Phobius"/>
    </source>
</evidence>
<dbReference type="PANTHER" id="PTHR33979">
    <property type="entry name" value="OS02G0221600 PROTEIN"/>
    <property type="match status" value="1"/>
</dbReference>
<evidence type="ECO:0000313" key="2">
    <source>
        <dbReference type="EMBL" id="PWN37895.1"/>
    </source>
</evidence>
<dbReference type="AlphaFoldDB" id="A0A316VQW5"/>
<evidence type="ECO:0000313" key="3">
    <source>
        <dbReference type="Proteomes" id="UP000245771"/>
    </source>
</evidence>
<dbReference type="GeneID" id="37017905"/>
<dbReference type="Pfam" id="PF13398">
    <property type="entry name" value="Peptidase_M50B"/>
    <property type="match status" value="1"/>
</dbReference>
<keyword evidence="1" id="KW-0472">Membrane</keyword>
<organism evidence="2 3">
    <name type="scientific">Meira miltonrushii</name>
    <dbReference type="NCBI Taxonomy" id="1280837"/>
    <lineage>
        <taxon>Eukaryota</taxon>
        <taxon>Fungi</taxon>
        <taxon>Dikarya</taxon>
        <taxon>Basidiomycota</taxon>
        <taxon>Ustilaginomycotina</taxon>
        <taxon>Exobasidiomycetes</taxon>
        <taxon>Exobasidiales</taxon>
        <taxon>Brachybasidiaceae</taxon>
        <taxon>Meira</taxon>
    </lineage>
</organism>
<sequence length="238" mass="26692">PNPDQIKTIWVAAVMLVALLFGWNMILLRDALYPWKIGLWTCREKLNTIAYPLNCTALNSITIDPDKGPISGMTGGIPPIILAAGYICSILVGSGLMMAAFDITASKIAALIVYPMLIFCFWFGRTWARIRILICMAISIAFFFINHATALRFYVLFLGVLNAFYVLWDIADDFVFRKSNESDIALFARMSRASTQIWILFWLFITMAFVSLAIVGGLHFFDKSLEAQKAAQAHFLPT</sequence>
<feature type="transmembrane region" description="Helical" evidence="1">
    <location>
        <begin position="130"/>
        <end position="148"/>
    </location>
</feature>
<accession>A0A316VQW5</accession>
<dbReference type="Proteomes" id="UP000245771">
    <property type="component" value="Unassembled WGS sequence"/>
</dbReference>
<dbReference type="STRING" id="1280837.A0A316VQW5"/>
<keyword evidence="1" id="KW-1133">Transmembrane helix</keyword>
<keyword evidence="3" id="KW-1185">Reference proteome</keyword>
<protein>
    <submittedName>
        <fullName evidence="2">Uncharacterized protein</fullName>
    </submittedName>
</protein>
<proteinExistence type="predicted"/>
<feature type="non-terminal residue" evidence="2">
    <location>
        <position position="1"/>
    </location>
</feature>